<dbReference type="Pfam" id="PF08388">
    <property type="entry name" value="GIIM"/>
    <property type="match status" value="1"/>
</dbReference>
<dbReference type="InterPro" id="IPR013597">
    <property type="entry name" value="Mat_intron_G2"/>
</dbReference>
<evidence type="ECO:0000256" key="2">
    <source>
        <dbReference type="ARBA" id="ARBA00022679"/>
    </source>
</evidence>
<evidence type="ECO:0000256" key="6">
    <source>
        <dbReference type="ARBA" id="ARBA00022918"/>
    </source>
</evidence>
<keyword evidence="6 11" id="KW-0695">RNA-directed DNA polymerase</keyword>
<dbReference type="RefSeq" id="WP_055278031.1">
    <property type="nucleotide sequence ID" value="NZ_CYZV01000091.1"/>
</dbReference>
<evidence type="ECO:0000256" key="5">
    <source>
        <dbReference type="ARBA" id="ARBA00022842"/>
    </source>
</evidence>
<evidence type="ECO:0000313" key="12">
    <source>
        <dbReference type="Proteomes" id="UP000095558"/>
    </source>
</evidence>
<dbReference type="EMBL" id="CYZV01000091">
    <property type="protein sequence ID" value="CUO92274.1"/>
    <property type="molecule type" value="Genomic_DNA"/>
</dbReference>
<dbReference type="InterPro" id="IPR000477">
    <property type="entry name" value="RT_dom"/>
</dbReference>
<evidence type="ECO:0000256" key="8">
    <source>
        <dbReference type="ARBA" id="ARBA00034120"/>
    </source>
</evidence>
<evidence type="ECO:0000313" key="11">
    <source>
        <dbReference type="EMBL" id="CUO92274.1"/>
    </source>
</evidence>
<evidence type="ECO:0000256" key="4">
    <source>
        <dbReference type="ARBA" id="ARBA00022723"/>
    </source>
</evidence>
<dbReference type="NCBIfam" id="TIGR04416">
    <property type="entry name" value="group_II_RT_mat"/>
    <property type="match status" value="1"/>
</dbReference>
<organism evidence="11 12">
    <name type="scientific">Clostridium disporicum</name>
    <dbReference type="NCBI Taxonomy" id="84024"/>
    <lineage>
        <taxon>Bacteria</taxon>
        <taxon>Bacillati</taxon>
        <taxon>Bacillota</taxon>
        <taxon>Clostridia</taxon>
        <taxon>Eubacteriales</taxon>
        <taxon>Clostridiaceae</taxon>
        <taxon>Clostridium</taxon>
    </lineage>
</organism>
<dbReference type="EC" id="2.7.7.49" evidence="1"/>
<keyword evidence="7" id="KW-0051">Antiviral defense</keyword>
<dbReference type="AlphaFoldDB" id="A0A174IXZ8"/>
<evidence type="ECO:0000256" key="1">
    <source>
        <dbReference type="ARBA" id="ARBA00012493"/>
    </source>
</evidence>
<dbReference type="InterPro" id="IPR000123">
    <property type="entry name" value="Reverse_transcriptase_msDNA"/>
</dbReference>
<dbReference type="SUPFAM" id="SSF56672">
    <property type="entry name" value="DNA/RNA polymerases"/>
    <property type="match status" value="1"/>
</dbReference>
<dbReference type="PANTHER" id="PTHR34047:SF3">
    <property type="entry name" value="BLR2052 PROTEIN"/>
    <property type="match status" value="1"/>
</dbReference>
<gene>
    <name evidence="11" type="primary">ltrA_4</name>
    <name evidence="11" type="ORF">ERS852470_03710</name>
</gene>
<evidence type="ECO:0000256" key="3">
    <source>
        <dbReference type="ARBA" id="ARBA00022695"/>
    </source>
</evidence>
<keyword evidence="4" id="KW-0479">Metal-binding</keyword>
<reference evidence="11 12" key="1">
    <citation type="submission" date="2015-09" db="EMBL/GenBank/DDBJ databases">
        <authorList>
            <consortium name="Pathogen Informatics"/>
        </authorList>
    </citation>
    <scope>NUCLEOTIDE SEQUENCE [LARGE SCALE GENOMIC DNA]</scope>
    <source>
        <strain evidence="11 12">2789STDY5834855</strain>
    </source>
</reference>
<dbReference type="GO" id="GO:0003723">
    <property type="term" value="F:RNA binding"/>
    <property type="evidence" value="ECO:0007669"/>
    <property type="project" value="InterPro"/>
</dbReference>
<accession>A0A174IXZ8</accession>
<dbReference type="PANTHER" id="PTHR34047">
    <property type="entry name" value="NUCLEAR INTRON MATURASE 1, MITOCHONDRIAL-RELATED"/>
    <property type="match status" value="1"/>
</dbReference>
<keyword evidence="5" id="KW-0460">Magnesium</keyword>
<evidence type="ECO:0000259" key="10">
    <source>
        <dbReference type="PROSITE" id="PS50878"/>
    </source>
</evidence>
<dbReference type="Pfam" id="PF00078">
    <property type="entry name" value="RVT_1"/>
    <property type="match status" value="1"/>
</dbReference>
<dbReference type="GO" id="GO:0051607">
    <property type="term" value="P:defense response to virus"/>
    <property type="evidence" value="ECO:0007669"/>
    <property type="project" value="UniProtKB-KW"/>
</dbReference>
<dbReference type="InterPro" id="IPR051083">
    <property type="entry name" value="GrpII_Intron_Splice-Mob/Def"/>
</dbReference>
<keyword evidence="3" id="KW-0548">Nucleotidyltransferase</keyword>
<dbReference type="InterPro" id="IPR030931">
    <property type="entry name" value="Group_II_RT_mat"/>
</dbReference>
<name>A0A174IXZ8_9CLOT</name>
<dbReference type="GO" id="GO:0046872">
    <property type="term" value="F:metal ion binding"/>
    <property type="evidence" value="ECO:0007669"/>
    <property type="project" value="UniProtKB-KW"/>
</dbReference>
<dbReference type="CDD" id="cd01651">
    <property type="entry name" value="RT_G2_intron"/>
    <property type="match status" value="1"/>
</dbReference>
<protein>
    <recommendedName>
        <fullName evidence="1">RNA-directed DNA polymerase</fullName>
        <ecNumber evidence="1">2.7.7.49</ecNumber>
    </recommendedName>
</protein>
<feature type="domain" description="Reverse transcriptase" evidence="10">
    <location>
        <begin position="48"/>
        <end position="287"/>
    </location>
</feature>
<sequence length="414" mass="48737">METKSYKISKHIVWEAYKKVKANKGAAGVDNINIEKFEENIKDNLYKLWNRLSSGSYFPPPVRAVEIPKKNGGTRLLGVPTVEDRIAQMVVRMYFEPSVDKVFYKDSYGYRPNKNAIEALGVIRERCWKYDWVLEFDIKGLFDNIDHKLLMKAVKKHTEEKWVILYIERWLKVPFKMSDGRIVERNTGTPQGGVISPVLANLFLHYTFDKWMELHFPQCPWARYADDAVAHCKSKAQAQLLLMKLGKRFQECGLELHPDKTKIIYCKDDFRKQDEEITSFDFLGYTFRPRRAKSKKGKFFINFSPAVSNKATKSMRQVIRNWRIQLKPDKSIIDISNMFNPVIRGWINYYGNFYKSELYKVLRHMNKALVQWARRKYKKLARGRKKAERWLGKLAKNMPKLFAHWQIGILPTTG</sequence>
<evidence type="ECO:0000256" key="9">
    <source>
        <dbReference type="ARBA" id="ARBA00048173"/>
    </source>
</evidence>
<dbReference type="InterPro" id="IPR043502">
    <property type="entry name" value="DNA/RNA_pol_sf"/>
</dbReference>
<dbReference type="PROSITE" id="PS50878">
    <property type="entry name" value="RT_POL"/>
    <property type="match status" value="1"/>
</dbReference>
<dbReference type="Proteomes" id="UP000095558">
    <property type="component" value="Unassembled WGS sequence"/>
</dbReference>
<comment type="catalytic activity">
    <reaction evidence="9">
        <text>DNA(n) + a 2'-deoxyribonucleoside 5'-triphosphate = DNA(n+1) + diphosphate</text>
        <dbReference type="Rhea" id="RHEA:22508"/>
        <dbReference type="Rhea" id="RHEA-COMP:17339"/>
        <dbReference type="Rhea" id="RHEA-COMP:17340"/>
        <dbReference type="ChEBI" id="CHEBI:33019"/>
        <dbReference type="ChEBI" id="CHEBI:61560"/>
        <dbReference type="ChEBI" id="CHEBI:173112"/>
        <dbReference type="EC" id="2.7.7.49"/>
    </reaction>
</comment>
<dbReference type="OrthoDB" id="9793236at2"/>
<comment type="similarity">
    <text evidence="8">Belongs to the bacterial reverse transcriptase family.</text>
</comment>
<proteinExistence type="inferred from homology"/>
<evidence type="ECO:0000256" key="7">
    <source>
        <dbReference type="ARBA" id="ARBA00023118"/>
    </source>
</evidence>
<dbReference type="GO" id="GO:0003964">
    <property type="term" value="F:RNA-directed DNA polymerase activity"/>
    <property type="evidence" value="ECO:0007669"/>
    <property type="project" value="UniProtKB-KW"/>
</dbReference>
<dbReference type="PRINTS" id="PR00866">
    <property type="entry name" value="RNADNAPOLMS"/>
</dbReference>
<keyword evidence="2" id="KW-0808">Transferase</keyword>